<accession>A0A7U7KI01</accession>
<protein>
    <submittedName>
        <fullName evidence="1">Uncharacterized protein</fullName>
    </submittedName>
</protein>
<evidence type="ECO:0000313" key="2">
    <source>
        <dbReference type="Proteomes" id="UP000066661"/>
    </source>
</evidence>
<name>A0A7U7KI01_ACIBA</name>
<gene>
    <name evidence="1" type="ORF">ABR2091_pABR2091_0006</name>
</gene>
<dbReference type="AlphaFoldDB" id="A0A7U7KI01"/>
<dbReference type="Proteomes" id="UP000066661">
    <property type="component" value="Plasmid II"/>
</dbReference>
<dbReference type="EMBL" id="LN997847">
    <property type="protein sequence ID" value="CUW37063.1"/>
    <property type="molecule type" value="Genomic_DNA"/>
</dbReference>
<organism evidence="1 2">
    <name type="scientific">Acinetobacter baumannii</name>
    <dbReference type="NCBI Taxonomy" id="470"/>
    <lineage>
        <taxon>Bacteria</taxon>
        <taxon>Pseudomonadati</taxon>
        <taxon>Pseudomonadota</taxon>
        <taxon>Gammaproteobacteria</taxon>
        <taxon>Moraxellales</taxon>
        <taxon>Moraxellaceae</taxon>
        <taxon>Acinetobacter</taxon>
        <taxon>Acinetobacter calcoaceticus/baumannii complex</taxon>
    </lineage>
</organism>
<keyword evidence="1" id="KW-0614">Plasmid</keyword>
<evidence type="ECO:0000313" key="1">
    <source>
        <dbReference type="EMBL" id="CUW37063.1"/>
    </source>
</evidence>
<proteinExistence type="predicted"/>
<reference evidence="1 2" key="1">
    <citation type="submission" date="2015-12" db="EMBL/GenBank/DDBJ databases">
        <authorList>
            <person name="Wibberg D."/>
        </authorList>
    </citation>
    <scope>NUCLEOTIDE SEQUENCE [LARGE SCALE GENOMIC DNA]</scope>
    <source>
        <strain evidence="1">R2091</strain>
        <plasmid evidence="1 2">II</plasmid>
    </source>
</reference>
<sequence>MGTDGEIARFLIKFTGKMLQICLKTRQLITKANFCAFCDQGEIFKLLIYKLIYKCASYNRHYVKWG</sequence>
<geneLocation type="plasmid" evidence="1 2">
    <name>II</name>
</geneLocation>